<feature type="non-terminal residue" evidence="1">
    <location>
        <position position="1"/>
    </location>
</feature>
<proteinExistence type="predicted"/>
<reference evidence="1" key="1">
    <citation type="submission" date="2021-06" db="EMBL/GenBank/DDBJ databases">
        <authorList>
            <person name="Kallberg Y."/>
            <person name="Tangrot J."/>
            <person name="Rosling A."/>
        </authorList>
    </citation>
    <scope>NUCLEOTIDE SEQUENCE</scope>
    <source>
        <strain evidence="1">IL203A</strain>
    </source>
</reference>
<evidence type="ECO:0000313" key="1">
    <source>
        <dbReference type="EMBL" id="CAG8773679.1"/>
    </source>
</evidence>
<protein>
    <submittedName>
        <fullName evidence="1">2959_t:CDS:1</fullName>
    </submittedName>
</protein>
<evidence type="ECO:0000313" key="2">
    <source>
        <dbReference type="Proteomes" id="UP000789702"/>
    </source>
</evidence>
<dbReference type="Proteomes" id="UP000789702">
    <property type="component" value="Unassembled WGS sequence"/>
</dbReference>
<name>A0ACA9R2D8_9GLOM</name>
<dbReference type="EMBL" id="CAJVPU010058427">
    <property type="protein sequence ID" value="CAG8773679.1"/>
    <property type="molecule type" value="Genomic_DNA"/>
</dbReference>
<feature type="non-terminal residue" evidence="1">
    <location>
        <position position="41"/>
    </location>
</feature>
<keyword evidence="2" id="KW-1185">Reference proteome</keyword>
<organism evidence="1 2">
    <name type="scientific">Dentiscutata heterogama</name>
    <dbReference type="NCBI Taxonomy" id="1316150"/>
    <lineage>
        <taxon>Eukaryota</taxon>
        <taxon>Fungi</taxon>
        <taxon>Fungi incertae sedis</taxon>
        <taxon>Mucoromycota</taxon>
        <taxon>Glomeromycotina</taxon>
        <taxon>Glomeromycetes</taxon>
        <taxon>Diversisporales</taxon>
        <taxon>Gigasporaceae</taxon>
        <taxon>Dentiscutata</taxon>
    </lineage>
</organism>
<sequence>LTLDSLQVIQLNKFKCPIVDNEIFASLMIDLPFSSQHGDET</sequence>
<comment type="caution">
    <text evidence="1">The sequence shown here is derived from an EMBL/GenBank/DDBJ whole genome shotgun (WGS) entry which is preliminary data.</text>
</comment>
<accession>A0ACA9R2D8</accession>
<gene>
    <name evidence="1" type="ORF">DHETER_LOCUS15988</name>
</gene>